<dbReference type="InterPro" id="IPR050596">
    <property type="entry name" value="AspAT/PAT-like"/>
</dbReference>
<dbReference type="EMBL" id="CP039712">
    <property type="protein sequence ID" value="QCI86095.1"/>
    <property type="molecule type" value="Genomic_DNA"/>
</dbReference>
<dbReference type="SUPFAM" id="SSF53383">
    <property type="entry name" value="PLP-dependent transferases"/>
    <property type="match status" value="1"/>
</dbReference>
<keyword evidence="9" id="KW-1185">Reference proteome</keyword>
<evidence type="ECO:0000313" key="8">
    <source>
        <dbReference type="EMBL" id="QCI86095.1"/>
    </source>
</evidence>
<dbReference type="RefSeq" id="WP_136952932.1">
    <property type="nucleotide sequence ID" value="NZ_CP039712.1"/>
</dbReference>
<dbReference type="Proteomes" id="UP000298615">
    <property type="component" value="Chromosome"/>
</dbReference>
<dbReference type="FunFam" id="3.40.640.10:FF:000033">
    <property type="entry name" value="Aspartate aminotransferase"/>
    <property type="match status" value="1"/>
</dbReference>
<name>A0A4D7CPN7_9ENTE</name>
<dbReference type="EC" id="2.6.1.-" evidence="6"/>
<dbReference type="InterPro" id="IPR004838">
    <property type="entry name" value="NHTrfase_class1_PyrdxlP-BS"/>
</dbReference>
<dbReference type="InterPro" id="IPR015422">
    <property type="entry name" value="PyrdxlP-dep_Trfase_small"/>
</dbReference>
<evidence type="ECO:0000256" key="4">
    <source>
        <dbReference type="ARBA" id="ARBA00022679"/>
    </source>
</evidence>
<dbReference type="InterPro" id="IPR015424">
    <property type="entry name" value="PyrdxlP-dep_Trfase"/>
</dbReference>
<comment type="similarity">
    <text evidence="2 6">Belongs to the class-I pyridoxal-phosphate-dependent aminotransferase family.</text>
</comment>
<accession>A0A4D7CPN7</accession>
<organism evidence="8 9">
    <name type="scientific">Vagococcus zengguangii</name>
    <dbReference type="NCBI Taxonomy" id="2571750"/>
    <lineage>
        <taxon>Bacteria</taxon>
        <taxon>Bacillati</taxon>
        <taxon>Bacillota</taxon>
        <taxon>Bacilli</taxon>
        <taxon>Lactobacillales</taxon>
        <taxon>Enterococcaceae</taxon>
        <taxon>Vagococcus</taxon>
    </lineage>
</organism>
<evidence type="ECO:0000256" key="2">
    <source>
        <dbReference type="ARBA" id="ARBA00007441"/>
    </source>
</evidence>
<evidence type="ECO:0000259" key="7">
    <source>
        <dbReference type="Pfam" id="PF00155"/>
    </source>
</evidence>
<keyword evidence="5" id="KW-0663">Pyridoxal phosphate</keyword>
<dbReference type="PANTHER" id="PTHR46383:SF1">
    <property type="entry name" value="ASPARTATE AMINOTRANSFERASE"/>
    <property type="match status" value="1"/>
</dbReference>
<keyword evidence="3 6" id="KW-0032">Aminotransferase</keyword>
<gene>
    <name evidence="8" type="ORF">FA707_03580</name>
</gene>
<evidence type="ECO:0000256" key="3">
    <source>
        <dbReference type="ARBA" id="ARBA00022576"/>
    </source>
</evidence>
<proteinExistence type="inferred from homology"/>
<dbReference type="Gene3D" id="3.90.1150.10">
    <property type="entry name" value="Aspartate Aminotransferase, domain 1"/>
    <property type="match status" value="1"/>
</dbReference>
<dbReference type="InterPro" id="IPR015421">
    <property type="entry name" value="PyrdxlP-dep_Trfase_major"/>
</dbReference>
<dbReference type="CDD" id="cd00609">
    <property type="entry name" value="AAT_like"/>
    <property type="match status" value="1"/>
</dbReference>
<feature type="domain" description="Aminotransferase class I/classII large" evidence="7">
    <location>
        <begin position="30"/>
        <end position="377"/>
    </location>
</feature>
<dbReference type="KEGG" id="vao:FA707_03580"/>
<dbReference type="GO" id="GO:0006520">
    <property type="term" value="P:amino acid metabolic process"/>
    <property type="evidence" value="ECO:0007669"/>
    <property type="project" value="InterPro"/>
</dbReference>
<dbReference type="InterPro" id="IPR004839">
    <property type="entry name" value="Aminotransferase_I/II_large"/>
</dbReference>
<evidence type="ECO:0000256" key="6">
    <source>
        <dbReference type="RuleBase" id="RU000481"/>
    </source>
</evidence>
<protein>
    <recommendedName>
        <fullName evidence="6">Aminotransferase</fullName>
        <ecNumber evidence="6">2.6.1.-</ecNumber>
    </recommendedName>
</protein>
<evidence type="ECO:0000256" key="5">
    <source>
        <dbReference type="ARBA" id="ARBA00022898"/>
    </source>
</evidence>
<reference evidence="8 9" key="1">
    <citation type="submission" date="2019-04" db="EMBL/GenBank/DDBJ databases">
        <title>Vagococcus sp. nov., isolated from faeces of yaks (Bos grunniens).</title>
        <authorList>
            <person name="Ge Y."/>
        </authorList>
    </citation>
    <scope>NUCLEOTIDE SEQUENCE [LARGE SCALE GENOMIC DNA]</scope>
    <source>
        <strain evidence="8 9">MN-17</strain>
    </source>
</reference>
<dbReference type="Pfam" id="PF00155">
    <property type="entry name" value="Aminotran_1_2"/>
    <property type="match status" value="1"/>
</dbReference>
<sequence>MNRLLLNHYYQDTPDNLLMQFSDLAATKTNIIDLSIGDPDIVTNHAIIQQAFLDAKAGHTHYTAANGSPELVEAIIDYYDRTYDISFQSNQIFASVGALHGMYLALQVLLNPGDEVILHAPYFSPYKEQVIAAGGVPVIVPTYEKDGFELKLDALEQAITSNTKALIINSPNNPTGAIFSKETLQGIAKLAIKHDLYILADEVYEAFCYNEPFHPMVQFAPKNTLTFGSFSKSFAMTGWRLGYVLAPDYIIEAIGLLNENVAYSAPSISQRAGIYALTHAETLMAETKDLFAKRITFINEQVGKIPFLSMIETKGSMYAFVNIRKTGLDSLAFAKKLLQEQHVLVIPGIAFGEAGEYYIRIAATQSLSLLAEAFEKIAQLTVE</sequence>
<dbReference type="AlphaFoldDB" id="A0A4D7CPN7"/>
<evidence type="ECO:0000313" key="9">
    <source>
        <dbReference type="Proteomes" id="UP000298615"/>
    </source>
</evidence>
<dbReference type="GO" id="GO:0030170">
    <property type="term" value="F:pyridoxal phosphate binding"/>
    <property type="evidence" value="ECO:0007669"/>
    <property type="project" value="InterPro"/>
</dbReference>
<dbReference type="NCBIfam" id="NF004975">
    <property type="entry name" value="PRK06348.1"/>
    <property type="match status" value="1"/>
</dbReference>
<dbReference type="PROSITE" id="PS00105">
    <property type="entry name" value="AA_TRANSFER_CLASS_1"/>
    <property type="match status" value="1"/>
</dbReference>
<keyword evidence="4 6" id="KW-0808">Transferase</keyword>
<comment type="cofactor">
    <cofactor evidence="1 6">
        <name>pyridoxal 5'-phosphate</name>
        <dbReference type="ChEBI" id="CHEBI:597326"/>
    </cofactor>
</comment>
<dbReference type="PANTHER" id="PTHR46383">
    <property type="entry name" value="ASPARTATE AMINOTRANSFERASE"/>
    <property type="match status" value="1"/>
</dbReference>
<evidence type="ECO:0000256" key="1">
    <source>
        <dbReference type="ARBA" id="ARBA00001933"/>
    </source>
</evidence>
<dbReference type="Gene3D" id="3.40.640.10">
    <property type="entry name" value="Type I PLP-dependent aspartate aminotransferase-like (Major domain)"/>
    <property type="match status" value="1"/>
</dbReference>
<dbReference type="GO" id="GO:0008483">
    <property type="term" value="F:transaminase activity"/>
    <property type="evidence" value="ECO:0007669"/>
    <property type="project" value="UniProtKB-KW"/>
</dbReference>